<organism evidence="4 5">
    <name type="scientific">Actibacterium naphthalenivorans</name>
    <dbReference type="NCBI Taxonomy" id="1614693"/>
    <lineage>
        <taxon>Bacteria</taxon>
        <taxon>Pseudomonadati</taxon>
        <taxon>Pseudomonadota</taxon>
        <taxon>Alphaproteobacteria</taxon>
        <taxon>Rhodobacterales</taxon>
        <taxon>Roseobacteraceae</taxon>
        <taxon>Actibacterium</taxon>
    </lineage>
</organism>
<comment type="caution">
    <text evidence="4">The sequence shown here is derived from an EMBL/GenBank/DDBJ whole genome shotgun (WGS) entry which is preliminary data.</text>
</comment>
<comment type="similarity">
    <text evidence="1">Belongs to the non-flavoprotein flavin reductase family.</text>
</comment>
<dbReference type="InterPro" id="IPR002563">
    <property type="entry name" value="Flavin_Rdtase-like_dom"/>
</dbReference>
<dbReference type="SUPFAM" id="SSF50475">
    <property type="entry name" value="FMN-binding split barrel"/>
    <property type="match status" value="1"/>
</dbReference>
<dbReference type="AlphaFoldDB" id="A0A840CN48"/>
<feature type="domain" description="Flavin reductase like" evidence="3">
    <location>
        <begin position="3"/>
        <end position="148"/>
    </location>
</feature>
<evidence type="ECO:0000259" key="3">
    <source>
        <dbReference type="SMART" id="SM00903"/>
    </source>
</evidence>
<evidence type="ECO:0000313" key="5">
    <source>
        <dbReference type="Proteomes" id="UP000585681"/>
    </source>
</evidence>
<keyword evidence="2" id="KW-0560">Oxidoreductase</keyword>
<dbReference type="GO" id="GO:0042602">
    <property type="term" value="F:riboflavin reductase (NADPH) activity"/>
    <property type="evidence" value="ECO:0007669"/>
    <property type="project" value="TreeGrafter"/>
</dbReference>
<dbReference type="GO" id="GO:0010181">
    <property type="term" value="F:FMN binding"/>
    <property type="evidence" value="ECO:0007669"/>
    <property type="project" value="InterPro"/>
</dbReference>
<sequence length="149" mass="15108">MGVRAIGGAVVAATGAQGPAGFLALSVAHLTATPPTLMVSVGKSTSALATLLEAGSFAVNYLSADHKPLADVFGGRTAAKGADRFSTGQWGTLLTGAPVLSDAVGVIDCVIEETIERHETLIVLGRIVGYVADNDAPPLVYYKGGIFPV</sequence>
<dbReference type="SMART" id="SM00903">
    <property type="entry name" value="Flavin_Reduct"/>
    <property type="match status" value="1"/>
</dbReference>
<reference evidence="4" key="1">
    <citation type="submission" date="2020-08" db="EMBL/GenBank/DDBJ databases">
        <title>Genomic Encyclopedia of Type Strains, Phase IV (KMG-IV): sequencing the most valuable type-strain genomes for metagenomic binning, comparative biology and taxonomic classification.</title>
        <authorList>
            <person name="Goeker M."/>
        </authorList>
    </citation>
    <scope>NUCLEOTIDE SEQUENCE [LARGE SCALE GENOMIC DNA]</scope>
    <source>
        <strain evidence="4">DSM 105040</strain>
    </source>
</reference>
<evidence type="ECO:0000256" key="2">
    <source>
        <dbReference type="ARBA" id="ARBA00023002"/>
    </source>
</evidence>
<dbReference type="Pfam" id="PF01613">
    <property type="entry name" value="Flavin_Reduct"/>
    <property type="match status" value="1"/>
</dbReference>
<proteinExistence type="inferred from homology"/>
<dbReference type="Proteomes" id="UP000585681">
    <property type="component" value="Unassembled WGS sequence"/>
</dbReference>
<evidence type="ECO:0000256" key="1">
    <source>
        <dbReference type="ARBA" id="ARBA00008898"/>
    </source>
</evidence>
<dbReference type="InterPro" id="IPR012349">
    <property type="entry name" value="Split_barrel_FMN-bd"/>
</dbReference>
<protein>
    <submittedName>
        <fullName evidence="4">Flavin reductase (DIM6/NTAB) family NADH-FMN oxidoreductase RutF</fullName>
    </submittedName>
</protein>
<dbReference type="InterPro" id="IPR050268">
    <property type="entry name" value="NADH-dep_flavin_reductase"/>
</dbReference>
<evidence type="ECO:0000313" key="4">
    <source>
        <dbReference type="EMBL" id="MBB4024136.1"/>
    </source>
</evidence>
<name>A0A840CN48_9RHOB</name>
<dbReference type="PANTHER" id="PTHR30466:SF11">
    <property type="entry name" value="FLAVIN-DEPENDENT MONOOXYGENASE, REDUCTASE SUBUNIT HSAB"/>
    <property type="match status" value="1"/>
</dbReference>
<dbReference type="Gene3D" id="2.30.110.10">
    <property type="entry name" value="Electron Transport, Fmn-binding Protein, Chain A"/>
    <property type="match status" value="1"/>
</dbReference>
<accession>A0A840CN48</accession>
<gene>
    <name evidence="4" type="ORF">GGR17_003976</name>
</gene>
<dbReference type="PANTHER" id="PTHR30466">
    <property type="entry name" value="FLAVIN REDUCTASE"/>
    <property type="match status" value="1"/>
</dbReference>
<dbReference type="EMBL" id="JACIEQ010000023">
    <property type="protein sequence ID" value="MBB4024136.1"/>
    <property type="molecule type" value="Genomic_DNA"/>
</dbReference>
<keyword evidence="5" id="KW-1185">Reference proteome</keyword>